<evidence type="ECO:0000313" key="8">
    <source>
        <dbReference type="Proteomes" id="UP000001409"/>
    </source>
</evidence>
<dbReference type="Proteomes" id="UP000001409">
    <property type="component" value="Chromosome"/>
</dbReference>
<dbReference type="PRINTS" id="PR00050">
    <property type="entry name" value="COLDSHOCK"/>
</dbReference>
<comment type="subcellular location">
    <subcellularLocation>
        <location evidence="1 4">Cytoplasm</location>
    </subcellularLocation>
</comment>
<keyword evidence="2" id="KW-0963">Cytoplasm</keyword>
<dbReference type="InterPro" id="IPR002059">
    <property type="entry name" value="CSP_DNA-bd"/>
</dbReference>
<evidence type="ECO:0000256" key="1">
    <source>
        <dbReference type="ARBA" id="ARBA00004496"/>
    </source>
</evidence>
<name>Q8FLY0_COREF</name>
<dbReference type="InterPro" id="IPR050181">
    <property type="entry name" value="Cold_shock_domain"/>
</dbReference>
<dbReference type="eggNOG" id="COG1278">
    <property type="taxonomic scope" value="Bacteria"/>
</dbReference>
<reference evidence="7 8" key="1">
    <citation type="journal article" date="2003" name="Genome Res.">
        <title>Comparative complete genome sequence analysis of the amino acid replacements responsible for the thermostability of Corynebacterium efficiens.</title>
        <authorList>
            <person name="Nishio Y."/>
            <person name="Nakamura Y."/>
            <person name="Kawarabayasi Y."/>
            <person name="Usuda Y."/>
            <person name="Kimura E."/>
            <person name="Sugimoto S."/>
            <person name="Matsui K."/>
            <person name="Yamagishi A."/>
            <person name="Kikuchi H."/>
            <person name="Ikeo K."/>
            <person name="Gojobori T."/>
        </authorList>
    </citation>
    <scope>NUCLEOTIDE SEQUENCE [LARGE SCALE GENOMIC DNA]</scope>
    <source>
        <strain evidence="8">DSM 44549 / YS-314 / AJ 12310 / JCM 11189 / NBRC 100395</strain>
    </source>
</reference>
<feature type="compositionally biased region" description="Pro residues" evidence="5">
    <location>
        <begin position="1"/>
        <end position="12"/>
    </location>
</feature>
<dbReference type="STRING" id="196164.gene:10743177"/>
<dbReference type="KEGG" id="cef:CE2729"/>
<sequence length="251" mass="27583">MEYGTPPPPSTSPTPDATCAHGLSNFPHCDEHHPRLPRQYAPQSGAELVLPRTSSPLTPHPHRTTCSHPVNPILTGYTEVLHRGKCQTHTSNPTGTGPRDLTRGELFSRGDYRWEGFHGTLDDGRGFYAQCLGARRRCTRERPVFFTRAVTAGVDGHRGVLTTRTSVNHAGERSITSSEIKVIHMAQGTVKWFNAEKGFGFIAPSDGSADVFVHYSEIQGNGFRNLEENQQVEFELGEGAKGPQAQQVRAL</sequence>
<dbReference type="PROSITE" id="PS51857">
    <property type="entry name" value="CSD_2"/>
    <property type="match status" value="1"/>
</dbReference>
<evidence type="ECO:0000256" key="3">
    <source>
        <dbReference type="ARBA" id="ARBA00070951"/>
    </source>
</evidence>
<dbReference type="GO" id="GO:0005737">
    <property type="term" value="C:cytoplasm"/>
    <property type="evidence" value="ECO:0007669"/>
    <property type="project" value="UniProtKB-SubCell"/>
</dbReference>
<dbReference type="HOGENOM" id="CLU_1105685_0_0_11"/>
<protein>
    <recommendedName>
        <fullName evidence="3">Probable cold shock protein A</fullName>
    </recommendedName>
</protein>
<dbReference type="PANTHER" id="PTHR11544">
    <property type="entry name" value="COLD SHOCK DOMAIN CONTAINING PROTEINS"/>
    <property type="match status" value="1"/>
</dbReference>
<dbReference type="Gene3D" id="2.40.50.140">
    <property type="entry name" value="Nucleic acid-binding proteins"/>
    <property type="match status" value="1"/>
</dbReference>
<dbReference type="SMART" id="SM00357">
    <property type="entry name" value="CSP"/>
    <property type="match status" value="1"/>
</dbReference>
<keyword evidence="8" id="KW-1185">Reference proteome</keyword>
<accession>Q8FLY0</accession>
<evidence type="ECO:0000256" key="4">
    <source>
        <dbReference type="RuleBase" id="RU000408"/>
    </source>
</evidence>
<dbReference type="SUPFAM" id="SSF50249">
    <property type="entry name" value="Nucleic acid-binding proteins"/>
    <property type="match status" value="1"/>
</dbReference>
<dbReference type="GO" id="GO:0003676">
    <property type="term" value="F:nucleic acid binding"/>
    <property type="evidence" value="ECO:0007669"/>
    <property type="project" value="InterPro"/>
</dbReference>
<evidence type="ECO:0000313" key="7">
    <source>
        <dbReference type="EMBL" id="BAC19539.1"/>
    </source>
</evidence>
<dbReference type="AlphaFoldDB" id="Q8FLY0"/>
<dbReference type="EMBL" id="BA000035">
    <property type="protein sequence ID" value="BAC19539.1"/>
    <property type="molecule type" value="Genomic_DNA"/>
</dbReference>
<evidence type="ECO:0000256" key="2">
    <source>
        <dbReference type="ARBA" id="ARBA00022490"/>
    </source>
</evidence>
<feature type="region of interest" description="Disordered" evidence="5">
    <location>
        <begin position="1"/>
        <end position="38"/>
    </location>
</feature>
<proteinExistence type="predicted"/>
<evidence type="ECO:0000259" key="6">
    <source>
        <dbReference type="PROSITE" id="PS51857"/>
    </source>
</evidence>
<dbReference type="CDD" id="cd04458">
    <property type="entry name" value="CSP_CDS"/>
    <property type="match status" value="1"/>
</dbReference>
<evidence type="ECO:0000256" key="5">
    <source>
        <dbReference type="SAM" id="MobiDB-lite"/>
    </source>
</evidence>
<dbReference type="Pfam" id="PF00313">
    <property type="entry name" value="CSD"/>
    <property type="match status" value="1"/>
</dbReference>
<dbReference type="PROSITE" id="PS00352">
    <property type="entry name" value="CSD_1"/>
    <property type="match status" value="1"/>
</dbReference>
<dbReference type="FunFam" id="2.40.50.140:FF:000006">
    <property type="entry name" value="Cold shock protein CspC"/>
    <property type="match status" value="1"/>
</dbReference>
<organism evidence="7 8">
    <name type="scientific">Corynebacterium efficiens (strain DSM 44549 / YS-314 / AJ 12310 / JCM 11189 / NBRC 100395)</name>
    <dbReference type="NCBI Taxonomy" id="196164"/>
    <lineage>
        <taxon>Bacteria</taxon>
        <taxon>Bacillati</taxon>
        <taxon>Actinomycetota</taxon>
        <taxon>Actinomycetes</taxon>
        <taxon>Mycobacteriales</taxon>
        <taxon>Corynebacteriaceae</taxon>
        <taxon>Corynebacterium</taxon>
    </lineage>
</organism>
<dbReference type="InterPro" id="IPR019844">
    <property type="entry name" value="CSD_CS"/>
</dbReference>
<feature type="domain" description="CSD" evidence="6">
    <location>
        <begin position="185"/>
        <end position="250"/>
    </location>
</feature>
<dbReference type="InterPro" id="IPR012340">
    <property type="entry name" value="NA-bd_OB-fold"/>
</dbReference>
<dbReference type="InterPro" id="IPR011129">
    <property type="entry name" value="CSD"/>
</dbReference>